<reference evidence="3" key="1">
    <citation type="submission" date="2022-11" db="UniProtKB">
        <authorList>
            <consortium name="EnsemblMetazoa"/>
        </authorList>
    </citation>
    <scope>IDENTIFICATION</scope>
</reference>
<evidence type="ECO:0000256" key="1">
    <source>
        <dbReference type="RuleBase" id="RU367076"/>
    </source>
</evidence>
<dbReference type="Pfam" id="PF20912">
    <property type="entry name" value="RPC3_helical"/>
    <property type="match status" value="1"/>
</dbReference>
<comment type="subcellular location">
    <subcellularLocation>
        <location evidence="1">Nucleus</location>
    </subcellularLocation>
</comment>
<dbReference type="OrthoDB" id="272392at2759"/>
<dbReference type="PANTHER" id="PTHR12949:SF0">
    <property type="entry name" value="DNA-DIRECTED RNA POLYMERASE III SUBUNIT RPC3"/>
    <property type="match status" value="1"/>
</dbReference>
<accession>A0A913Y9B7</accession>
<dbReference type="GO" id="GO:0005666">
    <property type="term" value="C:RNA polymerase III complex"/>
    <property type="evidence" value="ECO:0007669"/>
    <property type="project" value="UniProtKB-UniRule"/>
</dbReference>
<dbReference type="InterPro" id="IPR039748">
    <property type="entry name" value="RPC3"/>
</dbReference>
<dbReference type="Proteomes" id="UP000887567">
    <property type="component" value="Unplaced"/>
</dbReference>
<dbReference type="GeneID" id="110253592"/>
<evidence type="ECO:0000313" key="3">
    <source>
        <dbReference type="EnsemblMetazoa" id="XP_020916189.1"/>
    </source>
</evidence>
<organism evidence="3 4">
    <name type="scientific">Exaiptasia diaphana</name>
    <name type="common">Tropical sea anemone</name>
    <name type="synonym">Aiptasia pulchella</name>
    <dbReference type="NCBI Taxonomy" id="2652724"/>
    <lineage>
        <taxon>Eukaryota</taxon>
        <taxon>Metazoa</taxon>
        <taxon>Cnidaria</taxon>
        <taxon>Anthozoa</taxon>
        <taxon>Hexacorallia</taxon>
        <taxon>Actiniaria</taxon>
        <taxon>Aiptasiidae</taxon>
        <taxon>Exaiptasia</taxon>
    </lineage>
</organism>
<dbReference type="PANTHER" id="PTHR12949">
    <property type="entry name" value="RNA POLYMERASE III DNA DIRECTED -RELATED"/>
    <property type="match status" value="1"/>
</dbReference>
<evidence type="ECO:0000313" key="4">
    <source>
        <dbReference type="Proteomes" id="UP000887567"/>
    </source>
</evidence>
<dbReference type="GO" id="GO:0003697">
    <property type="term" value="F:single-stranded DNA binding"/>
    <property type="evidence" value="ECO:0007669"/>
    <property type="project" value="UniProtKB-UniRule"/>
</dbReference>
<keyword evidence="4" id="KW-1185">Reference proteome</keyword>
<dbReference type="AlphaFoldDB" id="A0A913Y9B7"/>
<comment type="subunit">
    <text evidence="1">Component of the RNA polymerase III (Pol III) complex consisting of 17 subunits.</text>
</comment>
<protein>
    <recommendedName>
        <fullName evidence="1">DNA-directed RNA polymerase III subunit RPC3</fullName>
        <shortName evidence="1">RNA polymerase III subunit C3</shortName>
    </recommendedName>
</protein>
<dbReference type="RefSeq" id="XP_020916189.1">
    <property type="nucleotide sequence ID" value="XM_021060530.2"/>
</dbReference>
<dbReference type="Gene3D" id="6.10.140.1450">
    <property type="match status" value="1"/>
</dbReference>
<dbReference type="OMA" id="ATLICTE"/>
<evidence type="ECO:0000256" key="2">
    <source>
        <dbReference type="SAM" id="Coils"/>
    </source>
</evidence>
<keyword evidence="1" id="KW-0240">DNA-directed RNA polymerase</keyword>
<dbReference type="EnsemblMetazoa" id="XM_021060530.2">
    <property type="protein sequence ID" value="XP_020916189.1"/>
    <property type="gene ID" value="LOC110253592"/>
</dbReference>
<feature type="coiled-coil region" evidence="2">
    <location>
        <begin position="71"/>
        <end position="110"/>
    </location>
</feature>
<keyword evidence="1" id="KW-0804">Transcription</keyword>
<sequence length="129" mass="14991">MQEVAKSSDYAPSRTIYLFSVNLKRLSRTLLERCYQTIGNLMSRRLSEIQDHSRVLEKQERMEATVMALKAQHGEEAAEEAAKDLEELVTEADREQLKKLKITLNKLQQSELQVDDTIFILTQYITHYS</sequence>
<dbReference type="KEGG" id="epa:110253592"/>
<comment type="function">
    <text evidence="1">DNA-dependent RNA polymerase catalyzes the transcription of DNA into RNA using the four ribonucleoside triphosphates as substrates. Specific core component of RNA polymerase III which synthesizes small RNAs, such as 5S rRNA and tRNAs.</text>
</comment>
<name>A0A913Y9B7_EXADI</name>
<keyword evidence="1" id="KW-0539">Nucleus</keyword>
<keyword evidence="2" id="KW-0175">Coiled coil</keyword>
<comment type="similarity">
    <text evidence="1">Belongs to the eukaryotic RPC3/POLR3C RNA polymerase subunit family.</text>
</comment>
<proteinExistence type="inferred from homology"/>